<feature type="region of interest" description="Disordered" evidence="4">
    <location>
        <begin position="184"/>
        <end position="215"/>
    </location>
</feature>
<dbReference type="Proteomes" id="UP000596742">
    <property type="component" value="Unassembled WGS sequence"/>
</dbReference>
<dbReference type="GO" id="GO:0004190">
    <property type="term" value="F:aspartic-type endopeptidase activity"/>
    <property type="evidence" value="ECO:0007669"/>
    <property type="project" value="InterPro"/>
</dbReference>
<keyword evidence="8" id="KW-1185">Reference proteome</keyword>
<feature type="domain" description="Reverse transcriptase" evidence="5">
    <location>
        <begin position="463"/>
        <end position="566"/>
    </location>
</feature>
<evidence type="ECO:0000259" key="6">
    <source>
        <dbReference type="Pfam" id="PF17919"/>
    </source>
</evidence>
<dbReference type="OrthoDB" id="10055277at2759"/>
<comment type="caution">
    <text evidence="7">The sequence shown here is derived from an EMBL/GenBank/DDBJ whole genome shotgun (WGS) entry which is preliminary data.</text>
</comment>
<feature type="domain" description="Reverse transcriptase/retrotransposon-derived protein RNase H-like" evidence="6">
    <location>
        <begin position="629"/>
        <end position="699"/>
    </location>
</feature>
<dbReference type="Pfam" id="PF00078">
    <property type="entry name" value="RVT_1"/>
    <property type="match status" value="1"/>
</dbReference>
<dbReference type="Gene3D" id="3.30.70.270">
    <property type="match status" value="2"/>
</dbReference>
<protein>
    <recommendedName>
        <fullName evidence="9">Reverse transcriptase domain-containing protein</fullName>
    </recommendedName>
</protein>
<dbReference type="InterPro" id="IPR043502">
    <property type="entry name" value="DNA/RNA_pol_sf"/>
</dbReference>
<accession>A0A8B6BJ34</accession>
<dbReference type="AlphaFoldDB" id="A0A8B6BJ34"/>
<dbReference type="FunFam" id="3.30.70.270:FF:000003">
    <property type="entry name" value="Transposon Ty3-G Gag-Pol polyprotein"/>
    <property type="match status" value="1"/>
</dbReference>
<keyword evidence="1" id="KW-0460">Magnesium</keyword>
<dbReference type="InterPro" id="IPR043128">
    <property type="entry name" value="Rev_trsase/Diguanyl_cyclase"/>
</dbReference>
<gene>
    <name evidence="7" type="ORF">MGAL_10B004580</name>
</gene>
<dbReference type="InterPro" id="IPR021109">
    <property type="entry name" value="Peptidase_aspartic_dom_sf"/>
</dbReference>
<dbReference type="GO" id="GO:0015074">
    <property type="term" value="P:DNA integration"/>
    <property type="evidence" value="ECO:0007669"/>
    <property type="project" value="UniProtKB-KW"/>
</dbReference>
<evidence type="ECO:0000256" key="2">
    <source>
        <dbReference type="ARBA" id="ARBA00022884"/>
    </source>
</evidence>
<evidence type="ECO:0008006" key="9">
    <source>
        <dbReference type="Google" id="ProtNLM"/>
    </source>
</evidence>
<dbReference type="EMBL" id="UYJE01000190">
    <property type="protein sequence ID" value="VDH91024.1"/>
    <property type="molecule type" value="Genomic_DNA"/>
</dbReference>
<dbReference type="Gene3D" id="2.40.70.10">
    <property type="entry name" value="Acid Proteases"/>
    <property type="match status" value="1"/>
</dbReference>
<reference evidence="7" key="1">
    <citation type="submission" date="2018-11" db="EMBL/GenBank/DDBJ databases">
        <authorList>
            <person name="Alioto T."/>
            <person name="Alioto T."/>
        </authorList>
    </citation>
    <scope>NUCLEOTIDE SEQUENCE</scope>
</reference>
<dbReference type="PROSITE" id="PS00141">
    <property type="entry name" value="ASP_PROTEASE"/>
    <property type="match status" value="1"/>
</dbReference>
<dbReference type="InterPro" id="IPR001969">
    <property type="entry name" value="Aspartic_peptidase_AS"/>
</dbReference>
<evidence type="ECO:0000256" key="1">
    <source>
        <dbReference type="ARBA" id="ARBA00022842"/>
    </source>
</evidence>
<dbReference type="InterPro" id="IPR000477">
    <property type="entry name" value="RT_dom"/>
</dbReference>
<dbReference type="SUPFAM" id="SSF50630">
    <property type="entry name" value="Acid proteases"/>
    <property type="match status" value="1"/>
</dbReference>
<keyword evidence="3" id="KW-0229">DNA integration</keyword>
<evidence type="ECO:0000256" key="4">
    <source>
        <dbReference type="SAM" id="MobiDB-lite"/>
    </source>
</evidence>
<dbReference type="GO" id="GO:0003723">
    <property type="term" value="F:RNA binding"/>
    <property type="evidence" value="ECO:0007669"/>
    <property type="project" value="UniProtKB-KW"/>
</dbReference>
<sequence>MAAFNLPAFPSFDIETDKSSAGPRWEKWVERLENLFIGLDIDDEDRKRALLLHYAGERVYDIYDAEKKQTLATYDATKKVLKDYFDPKKNIQMEIYKFRCYKQLDGQSLDEFVTELRKLSKNCKFANIDSEILTQVIQNCKSNRLRRRALREPDKTLDDILATGRALEMADSQALTMERETINKVQSTHRTAQRQPQKQNNQRNNTKPQYRNDYSKQHKQTCRNCGGQYPHTNECPAKGKKCNHCSKLNHFSKVCRQRHNPRQEKVREVQDNTNNNNYESSSDEEYAYHISMITPSQEHVSVVGSKTPRVNIRINDKHCNFLLDTGATVNLLDQKTYHKIGAPKMKKGNNPNLLPYGGSDPLKVMGHCQLSVETKSTIDCDTFYVVEGNHGALLGYPLASKLGLVKIINQITDPKEKYPKLFQGIGKYKGKPIKLHINEDVKPVAQRHRRTPFHLRDKDITSWNSILRLRYITTFSTHAGLFRYKRLNFGISSASEIFQEVIRNVISGIPGVKNISDDIIIYGRSQAEHDKALDATFKRLLENGLTLNLEKCEFNKDQVVFFGVTFSKEGISPDPKKVSAIKDMSPPKNVPELRSFLGMTTYSSRFIQNYATLCEPLRRLTRQDTNWNWGSEQEAAFEKLKCELSSDTVITYFNPKHEIDILVDASPVGLGAIMSQEGKTVAYASRSLTDTETRYSQTETGSSRYCLGM</sequence>
<keyword evidence="2" id="KW-0694">RNA-binding</keyword>
<feature type="compositionally biased region" description="Low complexity" evidence="4">
    <location>
        <begin position="193"/>
        <end position="209"/>
    </location>
</feature>
<evidence type="ECO:0000256" key="3">
    <source>
        <dbReference type="ARBA" id="ARBA00022908"/>
    </source>
</evidence>
<proteinExistence type="predicted"/>
<dbReference type="SUPFAM" id="SSF56672">
    <property type="entry name" value="DNA/RNA polymerases"/>
    <property type="match status" value="1"/>
</dbReference>
<dbReference type="PANTHER" id="PTHR37984:SF11">
    <property type="entry name" value="INTEGRASE CATALYTIC DOMAIN-CONTAINING PROTEIN"/>
    <property type="match status" value="1"/>
</dbReference>
<dbReference type="FunFam" id="3.30.70.270:FF:000026">
    <property type="entry name" value="Transposon Ty3-G Gag-Pol polyprotein"/>
    <property type="match status" value="1"/>
</dbReference>
<evidence type="ECO:0000313" key="8">
    <source>
        <dbReference type="Proteomes" id="UP000596742"/>
    </source>
</evidence>
<dbReference type="GO" id="GO:0006508">
    <property type="term" value="P:proteolysis"/>
    <property type="evidence" value="ECO:0007669"/>
    <property type="project" value="InterPro"/>
</dbReference>
<name>A0A8B6BJ34_MYTGA</name>
<dbReference type="PANTHER" id="PTHR37984">
    <property type="entry name" value="PROTEIN CBG26694"/>
    <property type="match status" value="1"/>
</dbReference>
<evidence type="ECO:0000313" key="7">
    <source>
        <dbReference type="EMBL" id="VDH91024.1"/>
    </source>
</evidence>
<dbReference type="InterPro" id="IPR050951">
    <property type="entry name" value="Retrovirus_Pol_polyprotein"/>
</dbReference>
<dbReference type="InterPro" id="IPR041577">
    <property type="entry name" value="RT_RNaseH_2"/>
</dbReference>
<evidence type="ECO:0000259" key="5">
    <source>
        <dbReference type="Pfam" id="PF00078"/>
    </source>
</evidence>
<dbReference type="Pfam" id="PF13650">
    <property type="entry name" value="Asp_protease_2"/>
    <property type="match status" value="1"/>
</dbReference>
<organism evidence="7 8">
    <name type="scientific">Mytilus galloprovincialis</name>
    <name type="common">Mediterranean mussel</name>
    <dbReference type="NCBI Taxonomy" id="29158"/>
    <lineage>
        <taxon>Eukaryota</taxon>
        <taxon>Metazoa</taxon>
        <taxon>Spiralia</taxon>
        <taxon>Lophotrochozoa</taxon>
        <taxon>Mollusca</taxon>
        <taxon>Bivalvia</taxon>
        <taxon>Autobranchia</taxon>
        <taxon>Pteriomorphia</taxon>
        <taxon>Mytilida</taxon>
        <taxon>Mytiloidea</taxon>
        <taxon>Mytilidae</taxon>
        <taxon>Mytilinae</taxon>
        <taxon>Mytilus</taxon>
    </lineage>
</organism>
<dbReference type="CDD" id="cd01647">
    <property type="entry name" value="RT_LTR"/>
    <property type="match status" value="1"/>
</dbReference>
<dbReference type="Pfam" id="PF17919">
    <property type="entry name" value="RT_RNaseH_2"/>
    <property type="match status" value="1"/>
</dbReference>